<dbReference type="SUPFAM" id="SSF63829">
    <property type="entry name" value="Calcium-dependent phosphotriesterase"/>
    <property type="match status" value="1"/>
</dbReference>
<comment type="caution">
    <text evidence="1">The sequence shown here is derived from an EMBL/GenBank/DDBJ whole genome shotgun (WGS) entry which is preliminary data.</text>
</comment>
<evidence type="ECO:0000313" key="1">
    <source>
        <dbReference type="EMBL" id="KAF6034354.1"/>
    </source>
</evidence>
<accession>A0A7J7K8U0</accession>
<evidence type="ECO:0000313" key="2">
    <source>
        <dbReference type="Proteomes" id="UP000593567"/>
    </source>
</evidence>
<protein>
    <submittedName>
        <fullName evidence="1">Uncharacterized protein</fullName>
    </submittedName>
</protein>
<organism evidence="1 2">
    <name type="scientific">Bugula neritina</name>
    <name type="common">Brown bryozoan</name>
    <name type="synonym">Sertularia neritina</name>
    <dbReference type="NCBI Taxonomy" id="10212"/>
    <lineage>
        <taxon>Eukaryota</taxon>
        <taxon>Metazoa</taxon>
        <taxon>Spiralia</taxon>
        <taxon>Lophotrochozoa</taxon>
        <taxon>Bryozoa</taxon>
        <taxon>Gymnolaemata</taxon>
        <taxon>Cheilostomatida</taxon>
        <taxon>Flustrina</taxon>
        <taxon>Buguloidea</taxon>
        <taxon>Bugulidae</taxon>
        <taxon>Bugula</taxon>
    </lineage>
</organism>
<dbReference type="EMBL" id="VXIV02001097">
    <property type="protein sequence ID" value="KAF6034354.1"/>
    <property type="molecule type" value="Genomic_DNA"/>
</dbReference>
<name>A0A7J7K8U0_BUGNE</name>
<dbReference type="Proteomes" id="UP000593567">
    <property type="component" value="Unassembled WGS sequence"/>
</dbReference>
<reference evidence="1" key="1">
    <citation type="submission" date="2020-06" db="EMBL/GenBank/DDBJ databases">
        <title>Draft genome of Bugula neritina, a colonial animal packing powerful symbionts and potential medicines.</title>
        <authorList>
            <person name="Rayko M."/>
        </authorList>
    </citation>
    <scope>NUCLEOTIDE SEQUENCE [LARGE SCALE GENOMIC DNA]</scope>
    <source>
        <strain evidence="1">Kwan_BN1</strain>
    </source>
</reference>
<gene>
    <name evidence="1" type="ORF">EB796_007341</name>
</gene>
<sequence length="316" mass="34991">MEELPTYIKPSLPVSITTPTSTNNYIMLVRKHYLIAISWPWSYKKTEVFGQNTSRLLNVSLVTIPSSLTFISEHETDGACYSANHRQDGDILIGTHNGIQLLSRDGNELSEYSSSEKVVTGVIETPQNVFILHRESDISKVEMCLAGDITKRQQLFQFDRTGNGAAVMAVSDRYVVVNHPDTKQLIIYDFITKQTETIHPDVYLLGLHFLPDGHLLGAGGYKLIKYKIENGKLTTVWTCDGVTDGYSVCTDANGLIYVSGKGLKSLYIISLSGVLLKTLTHDKLPSVFGGVPSIRDGILAVPGWGDKKVYLFEIET</sequence>
<proteinExistence type="predicted"/>
<dbReference type="AlphaFoldDB" id="A0A7J7K8U0"/>
<keyword evidence="2" id="KW-1185">Reference proteome</keyword>